<evidence type="ECO:0000313" key="1">
    <source>
        <dbReference type="EMBL" id="XBS47693.1"/>
    </source>
</evidence>
<dbReference type="EMBL" id="PP856017">
    <property type="protein sequence ID" value="XBS47693.1"/>
    <property type="molecule type" value="Genomic_DNA"/>
</dbReference>
<accession>A0AAU7PFC9</accession>
<proteinExistence type="predicted"/>
<protein>
    <submittedName>
        <fullName evidence="1">Uncharacterized protein</fullName>
    </submittedName>
</protein>
<gene>
    <name evidence="1" type="ORF">SURPRISE13_147</name>
</gene>
<organism evidence="1">
    <name type="scientific">Burkholderia phage vB_BgluM-SURPRISE13</name>
    <dbReference type="NCBI Taxonomy" id="3159457"/>
    <lineage>
        <taxon>Viruses</taxon>
    </lineage>
</organism>
<reference evidence="1" key="1">
    <citation type="submission" date="2024-05" db="EMBL/GenBank/DDBJ databases">
        <title>Isolation and characterization of the novel Burkholderia jumbo bacteriophage Surprise13.</title>
        <authorList>
            <person name="Supina B.S.I."/>
            <person name="Dennis J."/>
        </authorList>
    </citation>
    <scope>NUCLEOTIDE SEQUENCE</scope>
</reference>
<name>A0AAU7PFC9_9VIRU</name>
<sequence>MPGQIMLIEEVFYPLDEAIQKAAEQNVRRDFNLHLIGIKDFENLTQQDKDMYRAAAYDLLCKIGKNYVPNYPDFERICVEPEKVFYPLDEAVKAYADQLVQFDHDKGTIVGHTVDDLSESDRQIYLDVARRILEENGGTPRPYHPYKHIHIKK</sequence>